<protein>
    <submittedName>
        <fullName evidence="2">Uncharacterized protein</fullName>
    </submittedName>
</protein>
<dbReference type="STRING" id="452637.Oter_1807"/>
<feature type="transmembrane region" description="Helical" evidence="1">
    <location>
        <begin position="28"/>
        <end position="47"/>
    </location>
</feature>
<dbReference type="EMBL" id="CP001032">
    <property type="protein sequence ID" value="ACB75091.1"/>
    <property type="molecule type" value="Genomic_DNA"/>
</dbReference>
<keyword evidence="1" id="KW-0472">Membrane</keyword>
<proteinExistence type="predicted"/>
<evidence type="ECO:0000313" key="3">
    <source>
        <dbReference type="Proteomes" id="UP000007013"/>
    </source>
</evidence>
<feature type="transmembrane region" description="Helical" evidence="1">
    <location>
        <begin position="132"/>
        <end position="157"/>
    </location>
</feature>
<name>B1ZWY0_OPITP</name>
<dbReference type="OrthoDB" id="194716at2"/>
<accession>B1ZWY0</accession>
<dbReference type="Proteomes" id="UP000007013">
    <property type="component" value="Chromosome"/>
</dbReference>
<dbReference type="RefSeq" id="WP_012374628.1">
    <property type="nucleotide sequence ID" value="NC_010571.1"/>
</dbReference>
<sequence length="268" mass="28328">MNEGTSGFARAMLATIGREWLSHRVNRFLHWHLGLLALAGVAAVLVAPEGEAHGVAWFLLYAVLYVISLSALLLGLSSAQAENDETPFLLTQPTGVAPWVAGKAAGLALIVAPSSVLLIVPWWITGGWTPGLAPLVAATAGFSVVLATAGLAVGLWIHEPVRGLIAAVALWFAWLFATDLVLILLAGSGWVQANPSVWVAPLMLNPFDALRVTVLLTIERAAFNSLGSGALVAWWTEHTGLWLAVCLTGWAALAWVGALLAAKQRRRG</sequence>
<feature type="transmembrane region" description="Helical" evidence="1">
    <location>
        <begin position="163"/>
        <end position="191"/>
    </location>
</feature>
<gene>
    <name evidence="2" type="ordered locus">Oter_1807</name>
</gene>
<dbReference type="KEGG" id="ote:Oter_1807"/>
<organism evidence="2 3">
    <name type="scientific">Opitutus terrae (strain DSM 11246 / JCM 15787 / PB90-1)</name>
    <dbReference type="NCBI Taxonomy" id="452637"/>
    <lineage>
        <taxon>Bacteria</taxon>
        <taxon>Pseudomonadati</taxon>
        <taxon>Verrucomicrobiota</taxon>
        <taxon>Opitutia</taxon>
        <taxon>Opitutales</taxon>
        <taxon>Opitutaceae</taxon>
        <taxon>Opitutus</taxon>
    </lineage>
</organism>
<keyword evidence="1" id="KW-0812">Transmembrane</keyword>
<dbReference type="AlphaFoldDB" id="B1ZWY0"/>
<feature type="transmembrane region" description="Helical" evidence="1">
    <location>
        <begin position="54"/>
        <end position="76"/>
    </location>
</feature>
<evidence type="ECO:0000256" key="1">
    <source>
        <dbReference type="SAM" id="Phobius"/>
    </source>
</evidence>
<feature type="transmembrane region" description="Helical" evidence="1">
    <location>
        <begin position="96"/>
        <end position="120"/>
    </location>
</feature>
<keyword evidence="3" id="KW-1185">Reference proteome</keyword>
<evidence type="ECO:0000313" key="2">
    <source>
        <dbReference type="EMBL" id="ACB75091.1"/>
    </source>
</evidence>
<dbReference type="HOGENOM" id="CLU_1037622_0_0_0"/>
<keyword evidence="1" id="KW-1133">Transmembrane helix</keyword>
<reference evidence="2 3" key="1">
    <citation type="journal article" date="2011" name="J. Bacteriol.">
        <title>Genome sequence of the verrucomicrobium Opitutus terrae PB90-1, an abundant inhabitant of rice paddy soil ecosystems.</title>
        <authorList>
            <person name="van Passel M.W."/>
            <person name="Kant R."/>
            <person name="Palva A."/>
            <person name="Copeland A."/>
            <person name="Lucas S."/>
            <person name="Lapidus A."/>
            <person name="Glavina del Rio T."/>
            <person name="Pitluck S."/>
            <person name="Goltsman E."/>
            <person name="Clum A."/>
            <person name="Sun H."/>
            <person name="Schmutz J."/>
            <person name="Larimer F.W."/>
            <person name="Land M.L."/>
            <person name="Hauser L."/>
            <person name="Kyrpides N."/>
            <person name="Mikhailova N."/>
            <person name="Richardson P.P."/>
            <person name="Janssen P.H."/>
            <person name="de Vos W.M."/>
            <person name="Smidt H."/>
        </authorList>
    </citation>
    <scope>NUCLEOTIDE SEQUENCE [LARGE SCALE GENOMIC DNA]</scope>
    <source>
        <strain evidence="3">DSM 11246 / JCM 15787 / PB90-1</strain>
    </source>
</reference>
<feature type="transmembrane region" description="Helical" evidence="1">
    <location>
        <begin position="241"/>
        <end position="262"/>
    </location>
</feature>
<dbReference type="eggNOG" id="ENOG5034C9E">
    <property type="taxonomic scope" value="Bacteria"/>
</dbReference>